<dbReference type="OrthoDB" id="3247214at2759"/>
<gene>
    <name evidence="2" type="ORF">BDV98DRAFT_588433</name>
</gene>
<evidence type="ECO:0000313" key="2">
    <source>
        <dbReference type="EMBL" id="TFL06131.1"/>
    </source>
</evidence>
<dbReference type="STRING" id="1884261.A0A5C3R016"/>
<reference evidence="2 3" key="1">
    <citation type="journal article" date="2019" name="Nat. Ecol. Evol.">
        <title>Megaphylogeny resolves global patterns of mushroom evolution.</title>
        <authorList>
            <person name="Varga T."/>
            <person name="Krizsan K."/>
            <person name="Foldi C."/>
            <person name="Dima B."/>
            <person name="Sanchez-Garcia M."/>
            <person name="Sanchez-Ramirez S."/>
            <person name="Szollosi G.J."/>
            <person name="Szarkandi J.G."/>
            <person name="Papp V."/>
            <person name="Albert L."/>
            <person name="Andreopoulos W."/>
            <person name="Angelini C."/>
            <person name="Antonin V."/>
            <person name="Barry K.W."/>
            <person name="Bougher N.L."/>
            <person name="Buchanan P."/>
            <person name="Buyck B."/>
            <person name="Bense V."/>
            <person name="Catcheside P."/>
            <person name="Chovatia M."/>
            <person name="Cooper J."/>
            <person name="Damon W."/>
            <person name="Desjardin D."/>
            <person name="Finy P."/>
            <person name="Geml J."/>
            <person name="Haridas S."/>
            <person name="Hughes K."/>
            <person name="Justo A."/>
            <person name="Karasinski D."/>
            <person name="Kautmanova I."/>
            <person name="Kiss B."/>
            <person name="Kocsube S."/>
            <person name="Kotiranta H."/>
            <person name="LaButti K.M."/>
            <person name="Lechner B.E."/>
            <person name="Liimatainen K."/>
            <person name="Lipzen A."/>
            <person name="Lukacs Z."/>
            <person name="Mihaltcheva S."/>
            <person name="Morgado L.N."/>
            <person name="Niskanen T."/>
            <person name="Noordeloos M.E."/>
            <person name="Ohm R.A."/>
            <person name="Ortiz-Santana B."/>
            <person name="Ovrebo C."/>
            <person name="Racz N."/>
            <person name="Riley R."/>
            <person name="Savchenko A."/>
            <person name="Shiryaev A."/>
            <person name="Soop K."/>
            <person name="Spirin V."/>
            <person name="Szebenyi C."/>
            <person name="Tomsovsky M."/>
            <person name="Tulloss R.E."/>
            <person name="Uehling J."/>
            <person name="Grigoriev I.V."/>
            <person name="Vagvolgyi C."/>
            <person name="Papp T."/>
            <person name="Martin F.M."/>
            <person name="Miettinen O."/>
            <person name="Hibbett D.S."/>
            <person name="Nagy L.G."/>
        </authorList>
    </citation>
    <scope>NUCLEOTIDE SEQUENCE [LARGE SCALE GENOMIC DNA]</scope>
    <source>
        <strain evidence="2 3">CBS 309.79</strain>
    </source>
</reference>
<feature type="compositionally biased region" description="Low complexity" evidence="1">
    <location>
        <begin position="226"/>
        <end position="235"/>
    </location>
</feature>
<name>A0A5C3R016_9AGAR</name>
<evidence type="ECO:0000256" key="1">
    <source>
        <dbReference type="SAM" id="MobiDB-lite"/>
    </source>
</evidence>
<feature type="region of interest" description="Disordered" evidence="1">
    <location>
        <begin position="163"/>
        <end position="249"/>
    </location>
</feature>
<feature type="compositionally biased region" description="Basic and acidic residues" evidence="1">
    <location>
        <begin position="20"/>
        <end position="36"/>
    </location>
</feature>
<accession>A0A5C3R016</accession>
<proteinExistence type="predicted"/>
<feature type="region of interest" description="Disordered" evidence="1">
    <location>
        <begin position="1"/>
        <end position="96"/>
    </location>
</feature>
<dbReference type="EMBL" id="ML178815">
    <property type="protein sequence ID" value="TFL06131.1"/>
    <property type="molecule type" value="Genomic_DNA"/>
</dbReference>
<evidence type="ECO:0000313" key="3">
    <source>
        <dbReference type="Proteomes" id="UP000305067"/>
    </source>
</evidence>
<feature type="compositionally biased region" description="Polar residues" evidence="1">
    <location>
        <begin position="1"/>
        <end position="17"/>
    </location>
</feature>
<feature type="compositionally biased region" description="Low complexity" evidence="1">
    <location>
        <begin position="397"/>
        <end position="412"/>
    </location>
</feature>
<keyword evidence="3" id="KW-1185">Reference proteome</keyword>
<protein>
    <submittedName>
        <fullName evidence="2">Uncharacterized protein</fullName>
    </submittedName>
</protein>
<organism evidence="2 3">
    <name type="scientific">Pterulicium gracile</name>
    <dbReference type="NCBI Taxonomy" id="1884261"/>
    <lineage>
        <taxon>Eukaryota</taxon>
        <taxon>Fungi</taxon>
        <taxon>Dikarya</taxon>
        <taxon>Basidiomycota</taxon>
        <taxon>Agaricomycotina</taxon>
        <taxon>Agaricomycetes</taxon>
        <taxon>Agaricomycetidae</taxon>
        <taxon>Agaricales</taxon>
        <taxon>Pleurotineae</taxon>
        <taxon>Pterulaceae</taxon>
        <taxon>Pterulicium</taxon>
    </lineage>
</organism>
<feature type="region of interest" description="Disordered" evidence="1">
    <location>
        <begin position="376"/>
        <end position="432"/>
    </location>
</feature>
<dbReference type="Proteomes" id="UP000305067">
    <property type="component" value="Unassembled WGS sequence"/>
</dbReference>
<sequence>MSASTTPNQNASLSPQSEYPPKDTDSASRNAPERKLTALQRINSFIGKQEPPKFPPDSWTTEGISAGGAQGSDTVPKFVADRAPTPTGTPPPDAPEAQTLANRIRMALATAVAPSDASIASPGGTAAPSMDERFKAWLSSDSVMNGAGATSVWAYLDNLNPMKPKPSLDSKTWTTAKDGAAESDDDDTDSLMMYGPLEPTENSPVQIAEREIVDEDSDLPGHKESTSASSSADGKGASDEKVPKGKKVKKVWVPSPTQVSLETAWWGYRIYLPPPVMERLNTYQPIAAKKAAVISTSLKWILDKVPTLMVPPPLRPALMLLKRLTPLLGSIGVFVAWSWGRIASQDKGHGVYLSATWLLPVALIPATWDLSDNHLPSTSEGAKKVDPSSAEMTSGQAPETAAPATETVESPTSTKGSIFSVFGSLKGKKKAE</sequence>
<dbReference type="AlphaFoldDB" id="A0A5C3R016"/>